<dbReference type="KEGG" id="pph:Ppha_2638"/>
<dbReference type="STRING" id="324925.Ppha_2638"/>
<proteinExistence type="predicted"/>
<reference evidence="2 3" key="1">
    <citation type="submission" date="2008-06" db="EMBL/GenBank/DDBJ databases">
        <title>Complete sequence of Pelodictyon phaeoclathratiforme BU-1.</title>
        <authorList>
            <consortium name="US DOE Joint Genome Institute"/>
            <person name="Lucas S."/>
            <person name="Copeland A."/>
            <person name="Lapidus A."/>
            <person name="Glavina del Rio T."/>
            <person name="Dalin E."/>
            <person name="Tice H."/>
            <person name="Bruce D."/>
            <person name="Goodwin L."/>
            <person name="Pitluck S."/>
            <person name="Schmutz J."/>
            <person name="Larimer F."/>
            <person name="Land M."/>
            <person name="Hauser L."/>
            <person name="Kyrpides N."/>
            <person name="Mikhailova N."/>
            <person name="Liu Z."/>
            <person name="Li T."/>
            <person name="Zhao F."/>
            <person name="Overmann J."/>
            <person name="Bryant D.A."/>
            <person name="Richardson P."/>
        </authorList>
    </citation>
    <scope>NUCLEOTIDE SEQUENCE [LARGE SCALE GENOMIC DNA]</scope>
    <source>
        <strain evidence="3">DSM 5477 / BU-1</strain>
    </source>
</reference>
<dbReference type="EMBL" id="CP001110">
    <property type="protein sequence ID" value="ACF44798.1"/>
    <property type="molecule type" value="Genomic_DNA"/>
</dbReference>
<accession>B4SFX1</accession>
<protein>
    <recommendedName>
        <fullName evidence="1">DUF4130 domain-containing protein</fullName>
    </recommendedName>
</protein>
<dbReference type="InterPro" id="IPR025404">
    <property type="entry name" value="DUF4130"/>
</dbReference>
<dbReference type="OrthoDB" id="5290748at2"/>
<dbReference type="Pfam" id="PF13566">
    <property type="entry name" value="DUF4130"/>
    <property type="match status" value="1"/>
</dbReference>
<organism evidence="2 3">
    <name type="scientific">Pelodictyon phaeoclathratiforme (strain DSM 5477 / BU-1)</name>
    <dbReference type="NCBI Taxonomy" id="324925"/>
    <lineage>
        <taxon>Bacteria</taxon>
        <taxon>Pseudomonadati</taxon>
        <taxon>Chlorobiota</taxon>
        <taxon>Chlorobiia</taxon>
        <taxon>Chlorobiales</taxon>
        <taxon>Chlorobiaceae</taxon>
        <taxon>Chlorobium/Pelodictyon group</taxon>
        <taxon>Pelodictyon</taxon>
    </lineage>
</organism>
<gene>
    <name evidence="2" type="ordered locus">Ppha_2638</name>
</gene>
<dbReference type="AlphaFoldDB" id="B4SFX1"/>
<evidence type="ECO:0000313" key="2">
    <source>
        <dbReference type="EMBL" id="ACF44798.1"/>
    </source>
</evidence>
<sequence length="245" mass="28620">MNRYLYDGTADGLLSAIAWILEEEPDPEQVALAERQDTLFEDGFFIGTDTTQAEDLFFRLRKQAPDAAHTLYSFMLAEKEEMESSLLHYLALAFIHGDKVNGYLTHPSVRDIVAVAKKAGRELHRMKGLLRFEKLQDGAYLAKMEPDHNIIHPLAWHFSRRLRAQHWFLYDVRRRTAARWNQGTLQFGTIEQFTAPALSDDEKKVQALWQAFFKTIAIPDRKNPRLQKSNMPMKYWKYLTEKQEE</sequence>
<evidence type="ECO:0000259" key="1">
    <source>
        <dbReference type="Pfam" id="PF13566"/>
    </source>
</evidence>
<keyword evidence="3" id="KW-1185">Reference proteome</keyword>
<evidence type="ECO:0000313" key="3">
    <source>
        <dbReference type="Proteomes" id="UP000002724"/>
    </source>
</evidence>
<dbReference type="NCBIfam" id="TIGR03915">
    <property type="entry name" value="SAM_7_link_chp"/>
    <property type="match status" value="1"/>
</dbReference>
<dbReference type="RefSeq" id="WP_012509271.1">
    <property type="nucleotide sequence ID" value="NC_011060.1"/>
</dbReference>
<dbReference type="eggNOG" id="COG1573">
    <property type="taxonomic scope" value="Bacteria"/>
</dbReference>
<dbReference type="InterPro" id="IPR023875">
    <property type="entry name" value="DNA_repair_put"/>
</dbReference>
<dbReference type="HOGENOM" id="CLU_068835_1_0_10"/>
<dbReference type="Proteomes" id="UP000002724">
    <property type="component" value="Chromosome"/>
</dbReference>
<feature type="domain" description="DUF4130" evidence="1">
    <location>
        <begin position="81"/>
        <end position="241"/>
    </location>
</feature>
<name>B4SFX1_PELPB</name>